<name>A0AA88Q0P3_9TELE</name>
<reference evidence="2" key="1">
    <citation type="submission" date="2023-08" db="EMBL/GenBank/DDBJ databases">
        <title>Chromosome-level Genome Assembly of mud carp (Cirrhinus molitorella).</title>
        <authorList>
            <person name="Liu H."/>
        </authorList>
    </citation>
    <scope>NUCLEOTIDE SEQUENCE</scope>
    <source>
        <strain evidence="2">Prfri</strain>
        <tissue evidence="2">Muscle</tissue>
    </source>
</reference>
<protein>
    <submittedName>
        <fullName evidence="2">Uncharacterized protein</fullName>
    </submittedName>
</protein>
<feature type="region of interest" description="Disordered" evidence="1">
    <location>
        <begin position="77"/>
        <end position="98"/>
    </location>
</feature>
<sequence>MGTKNMEDELIKELSARVETWRAAHALFSSTLINPAIPPIPTAPPFRSSGMSFGTPDTPSLLAIGTSRMEAGCVMAPWKQTEPQMTPGRGGASHLSPR</sequence>
<evidence type="ECO:0000313" key="2">
    <source>
        <dbReference type="EMBL" id="KAK2903198.1"/>
    </source>
</evidence>
<evidence type="ECO:0000256" key="1">
    <source>
        <dbReference type="SAM" id="MobiDB-lite"/>
    </source>
</evidence>
<proteinExistence type="predicted"/>
<organism evidence="2 3">
    <name type="scientific">Cirrhinus molitorella</name>
    <name type="common">mud carp</name>
    <dbReference type="NCBI Taxonomy" id="172907"/>
    <lineage>
        <taxon>Eukaryota</taxon>
        <taxon>Metazoa</taxon>
        <taxon>Chordata</taxon>
        <taxon>Craniata</taxon>
        <taxon>Vertebrata</taxon>
        <taxon>Euteleostomi</taxon>
        <taxon>Actinopterygii</taxon>
        <taxon>Neopterygii</taxon>
        <taxon>Teleostei</taxon>
        <taxon>Ostariophysi</taxon>
        <taxon>Cypriniformes</taxon>
        <taxon>Cyprinidae</taxon>
        <taxon>Labeoninae</taxon>
        <taxon>Labeonini</taxon>
        <taxon>Cirrhinus</taxon>
    </lineage>
</organism>
<dbReference type="AlphaFoldDB" id="A0AA88Q0P3"/>
<dbReference type="Proteomes" id="UP001187343">
    <property type="component" value="Unassembled WGS sequence"/>
</dbReference>
<keyword evidence="3" id="KW-1185">Reference proteome</keyword>
<accession>A0AA88Q0P3</accession>
<gene>
    <name evidence="2" type="ORF">Q8A67_007911</name>
</gene>
<evidence type="ECO:0000313" key="3">
    <source>
        <dbReference type="Proteomes" id="UP001187343"/>
    </source>
</evidence>
<dbReference type="EMBL" id="JAUYZG010000007">
    <property type="protein sequence ID" value="KAK2903198.1"/>
    <property type="molecule type" value="Genomic_DNA"/>
</dbReference>
<comment type="caution">
    <text evidence="2">The sequence shown here is derived from an EMBL/GenBank/DDBJ whole genome shotgun (WGS) entry which is preliminary data.</text>
</comment>